<reference evidence="9" key="1">
    <citation type="submission" date="2018-05" db="EMBL/GenBank/DDBJ databases">
        <authorList>
            <person name="Lanie J.A."/>
            <person name="Ng W.-L."/>
            <person name="Kazmierczak K.M."/>
            <person name="Andrzejewski T.M."/>
            <person name="Davidsen T.M."/>
            <person name="Wayne K.J."/>
            <person name="Tettelin H."/>
            <person name="Glass J.I."/>
            <person name="Rusch D."/>
            <person name="Podicherti R."/>
            <person name="Tsui H.-C.T."/>
            <person name="Winkler M.E."/>
        </authorList>
    </citation>
    <scope>NUCLEOTIDE SEQUENCE</scope>
</reference>
<dbReference type="InterPro" id="IPR003004">
    <property type="entry name" value="GspF/PilC"/>
</dbReference>
<dbReference type="AlphaFoldDB" id="A0A382FMC8"/>
<comment type="similarity">
    <text evidence="2">Belongs to the GSP F family.</text>
</comment>
<keyword evidence="4 7" id="KW-0812">Transmembrane</keyword>
<gene>
    <name evidence="9" type="ORF">METZ01_LOCUS216358</name>
</gene>
<sequence>GSALLAENINDAIENVRAGEPLAEPLKAGGMFPEQVLAMISVAEESNQLQKVLLQIADSVERRTNQQVDQAVRLIEPVILCVVAAGIGFLALGLLLPIFTMASSLGQS</sequence>
<evidence type="ECO:0000313" key="9">
    <source>
        <dbReference type="EMBL" id="SVB63504.1"/>
    </source>
</evidence>
<keyword evidence="6 7" id="KW-0472">Membrane</keyword>
<accession>A0A382FMC8</accession>
<feature type="transmembrane region" description="Helical" evidence="7">
    <location>
        <begin position="78"/>
        <end position="99"/>
    </location>
</feature>
<evidence type="ECO:0000256" key="3">
    <source>
        <dbReference type="ARBA" id="ARBA00022475"/>
    </source>
</evidence>
<proteinExistence type="inferred from homology"/>
<evidence type="ECO:0000256" key="2">
    <source>
        <dbReference type="ARBA" id="ARBA00005745"/>
    </source>
</evidence>
<dbReference type="InterPro" id="IPR018076">
    <property type="entry name" value="T2SS_GspF_dom"/>
</dbReference>
<dbReference type="InterPro" id="IPR042094">
    <property type="entry name" value="T2SS_GspF_sf"/>
</dbReference>
<evidence type="ECO:0000256" key="4">
    <source>
        <dbReference type="ARBA" id="ARBA00022692"/>
    </source>
</evidence>
<dbReference type="PANTHER" id="PTHR30012:SF0">
    <property type="entry name" value="TYPE II SECRETION SYSTEM PROTEIN F-RELATED"/>
    <property type="match status" value="1"/>
</dbReference>
<evidence type="ECO:0000256" key="5">
    <source>
        <dbReference type="ARBA" id="ARBA00022989"/>
    </source>
</evidence>
<dbReference type="Gene3D" id="1.20.81.30">
    <property type="entry name" value="Type II secretion system (T2SS), domain F"/>
    <property type="match status" value="1"/>
</dbReference>
<feature type="non-terminal residue" evidence="9">
    <location>
        <position position="1"/>
    </location>
</feature>
<keyword evidence="5 7" id="KW-1133">Transmembrane helix</keyword>
<evidence type="ECO:0000259" key="8">
    <source>
        <dbReference type="Pfam" id="PF00482"/>
    </source>
</evidence>
<dbReference type="Pfam" id="PF00482">
    <property type="entry name" value="T2SSF"/>
    <property type="match status" value="1"/>
</dbReference>
<protein>
    <recommendedName>
        <fullName evidence="8">Type II secretion system protein GspF domain-containing protein</fullName>
    </recommendedName>
</protein>
<evidence type="ECO:0000256" key="6">
    <source>
        <dbReference type="ARBA" id="ARBA00023136"/>
    </source>
</evidence>
<dbReference type="GO" id="GO:0005886">
    <property type="term" value="C:plasma membrane"/>
    <property type="evidence" value="ECO:0007669"/>
    <property type="project" value="UniProtKB-SubCell"/>
</dbReference>
<organism evidence="9">
    <name type="scientific">marine metagenome</name>
    <dbReference type="NCBI Taxonomy" id="408172"/>
    <lineage>
        <taxon>unclassified sequences</taxon>
        <taxon>metagenomes</taxon>
        <taxon>ecological metagenomes</taxon>
    </lineage>
</organism>
<feature type="domain" description="Type II secretion system protein GspF" evidence="8">
    <location>
        <begin position="4"/>
        <end position="97"/>
    </location>
</feature>
<evidence type="ECO:0000256" key="1">
    <source>
        <dbReference type="ARBA" id="ARBA00004651"/>
    </source>
</evidence>
<keyword evidence="3" id="KW-1003">Cell membrane</keyword>
<comment type="subcellular location">
    <subcellularLocation>
        <location evidence="1">Cell membrane</location>
        <topology evidence="1">Multi-pass membrane protein</topology>
    </subcellularLocation>
</comment>
<dbReference type="EMBL" id="UINC01050486">
    <property type="protein sequence ID" value="SVB63504.1"/>
    <property type="molecule type" value="Genomic_DNA"/>
</dbReference>
<evidence type="ECO:0000256" key="7">
    <source>
        <dbReference type="SAM" id="Phobius"/>
    </source>
</evidence>
<name>A0A382FMC8_9ZZZZ</name>
<dbReference type="PANTHER" id="PTHR30012">
    <property type="entry name" value="GENERAL SECRETION PATHWAY PROTEIN"/>
    <property type="match status" value="1"/>
</dbReference>